<feature type="region of interest" description="Disordered" evidence="8">
    <location>
        <begin position="97"/>
        <end position="137"/>
    </location>
</feature>
<sequence length="207" mass="23270">MAGGGGGGDSDSSSKLYKGVRKRNWGKWVAEIRLPNSRDRIWLGSYDSQVKAARAFDAAIYCLRGSGAKFNFPHSPPDFRITRPLTNTEIQEIAASYANQEPRRSSGVEDVQQSTSSHFEELNFDHNDSSNSSSSMWGGNEGQIDWPLWNCLLDNVTDYRYPSPEYNSFLPYQSDQYNSFGHSGYESGSDEGYSQHSNLSLWNFQGY</sequence>
<dbReference type="CDD" id="cd00018">
    <property type="entry name" value="AP2"/>
    <property type="match status" value="1"/>
</dbReference>
<dbReference type="FunFam" id="3.30.730.10:FF:000001">
    <property type="entry name" value="Ethylene-responsive transcription factor 2"/>
    <property type="match status" value="1"/>
</dbReference>
<dbReference type="EnsemblPlants" id="Kaladp0048s0007.1.v1.1">
    <property type="protein sequence ID" value="Kaladp0048s0007.1.v1.1.CDS.1"/>
    <property type="gene ID" value="Kaladp0048s0007.v1.1"/>
</dbReference>
<proteinExistence type="inferred from homology"/>
<dbReference type="InterPro" id="IPR001471">
    <property type="entry name" value="AP2/ERF_dom"/>
</dbReference>
<evidence type="ECO:0000256" key="1">
    <source>
        <dbReference type="ARBA" id="ARBA00004123"/>
    </source>
</evidence>
<dbReference type="PROSITE" id="PS51032">
    <property type="entry name" value="AP2_ERF"/>
    <property type="match status" value="1"/>
</dbReference>
<feature type="compositionally biased region" description="Basic and acidic residues" evidence="8">
    <location>
        <begin position="118"/>
        <end position="128"/>
    </location>
</feature>
<evidence type="ECO:0000256" key="4">
    <source>
        <dbReference type="ARBA" id="ARBA00023159"/>
    </source>
</evidence>
<dbReference type="PANTHER" id="PTHR31985">
    <property type="entry name" value="ETHYLENE-RESPONSIVE TRANSCRIPTION FACTOR ERF042-RELATED"/>
    <property type="match status" value="1"/>
</dbReference>
<dbReference type="GO" id="GO:0003677">
    <property type="term" value="F:DNA binding"/>
    <property type="evidence" value="ECO:0007669"/>
    <property type="project" value="UniProtKB-KW"/>
</dbReference>
<protein>
    <recommendedName>
        <fullName evidence="9">AP2/ERF domain-containing protein</fullName>
    </recommendedName>
</protein>
<keyword evidence="3" id="KW-0238">DNA-binding</keyword>
<name>A0A7N0TX63_KALFE</name>
<dbReference type="AlphaFoldDB" id="A0A7N0TX63"/>
<evidence type="ECO:0000256" key="7">
    <source>
        <dbReference type="ARBA" id="ARBA00024343"/>
    </source>
</evidence>
<dbReference type="GO" id="GO:0003700">
    <property type="term" value="F:DNA-binding transcription factor activity"/>
    <property type="evidence" value="ECO:0007669"/>
    <property type="project" value="InterPro"/>
</dbReference>
<evidence type="ECO:0000256" key="5">
    <source>
        <dbReference type="ARBA" id="ARBA00023163"/>
    </source>
</evidence>
<keyword evidence="6" id="KW-0539">Nucleus</keyword>
<dbReference type="OMA" id="EEDMTIN"/>
<dbReference type="InterPro" id="IPR051032">
    <property type="entry name" value="AP2/ERF_TF_ERF_subfamily"/>
</dbReference>
<keyword evidence="4" id="KW-0010">Activator</keyword>
<dbReference type="InterPro" id="IPR016177">
    <property type="entry name" value="DNA-bd_dom_sf"/>
</dbReference>
<dbReference type="Proteomes" id="UP000594263">
    <property type="component" value="Unplaced"/>
</dbReference>
<dbReference type="SUPFAM" id="SSF54171">
    <property type="entry name" value="DNA-binding domain"/>
    <property type="match status" value="1"/>
</dbReference>
<dbReference type="Gene3D" id="3.30.730.10">
    <property type="entry name" value="AP2/ERF domain"/>
    <property type="match status" value="1"/>
</dbReference>
<organism evidence="10 11">
    <name type="scientific">Kalanchoe fedtschenkoi</name>
    <name type="common">Lavender scallops</name>
    <name type="synonym">South American air plant</name>
    <dbReference type="NCBI Taxonomy" id="63787"/>
    <lineage>
        <taxon>Eukaryota</taxon>
        <taxon>Viridiplantae</taxon>
        <taxon>Streptophyta</taxon>
        <taxon>Embryophyta</taxon>
        <taxon>Tracheophyta</taxon>
        <taxon>Spermatophyta</taxon>
        <taxon>Magnoliopsida</taxon>
        <taxon>eudicotyledons</taxon>
        <taxon>Gunneridae</taxon>
        <taxon>Pentapetalae</taxon>
        <taxon>Saxifragales</taxon>
        <taxon>Crassulaceae</taxon>
        <taxon>Kalanchoe</taxon>
    </lineage>
</organism>
<evidence type="ECO:0000256" key="3">
    <source>
        <dbReference type="ARBA" id="ARBA00023125"/>
    </source>
</evidence>
<dbReference type="SMART" id="SM00380">
    <property type="entry name" value="AP2"/>
    <property type="match status" value="1"/>
</dbReference>
<feature type="domain" description="AP2/ERF" evidence="9">
    <location>
        <begin position="16"/>
        <end position="73"/>
    </location>
</feature>
<dbReference type="Pfam" id="PF00847">
    <property type="entry name" value="AP2"/>
    <property type="match status" value="1"/>
</dbReference>
<evidence type="ECO:0000313" key="11">
    <source>
        <dbReference type="Proteomes" id="UP000594263"/>
    </source>
</evidence>
<reference evidence="10" key="1">
    <citation type="submission" date="2021-01" db="UniProtKB">
        <authorList>
            <consortium name="EnsemblPlants"/>
        </authorList>
    </citation>
    <scope>IDENTIFICATION</scope>
</reference>
<evidence type="ECO:0000313" key="10">
    <source>
        <dbReference type="EnsemblPlants" id="Kaladp0048s0007.1.v1.1.CDS.1"/>
    </source>
</evidence>
<dbReference type="PANTHER" id="PTHR31985:SF273">
    <property type="entry name" value="ETHYLENE-RESPONSIVE TRANSCRIPTION FACTOR ERF017"/>
    <property type="match status" value="1"/>
</dbReference>
<dbReference type="Gramene" id="Kaladp0048s0007.1.v1.1">
    <property type="protein sequence ID" value="Kaladp0048s0007.1.v1.1.CDS.1"/>
    <property type="gene ID" value="Kaladp0048s0007.v1.1"/>
</dbReference>
<dbReference type="InterPro" id="IPR036955">
    <property type="entry name" value="AP2/ERF_dom_sf"/>
</dbReference>
<comment type="subcellular location">
    <subcellularLocation>
        <location evidence="1">Nucleus</location>
    </subcellularLocation>
</comment>
<evidence type="ECO:0000256" key="2">
    <source>
        <dbReference type="ARBA" id="ARBA00023015"/>
    </source>
</evidence>
<evidence type="ECO:0000256" key="8">
    <source>
        <dbReference type="SAM" id="MobiDB-lite"/>
    </source>
</evidence>
<keyword evidence="2" id="KW-0805">Transcription regulation</keyword>
<accession>A0A7N0TX63</accession>
<evidence type="ECO:0000259" key="9">
    <source>
        <dbReference type="PROSITE" id="PS51032"/>
    </source>
</evidence>
<dbReference type="GO" id="GO:0005634">
    <property type="term" value="C:nucleus"/>
    <property type="evidence" value="ECO:0007669"/>
    <property type="project" value="UniProtKB-SubCell"/>
</dbReference>
<evidence type="ECO:0000256" key="6">
    <source>
        <dbReference type="ARBA" id="ARBA00023242"/>
    </source>
</evidence>
<comment type="similarity">
    <text evidence="7">Belongs to the AP2/ERF transcription factor family. ERF subfamily.</text>
</comment>
<dbReference type="PRINTS" id="PR00367">
    <property type="entry name" value="ETHRSPELEMNT"/>
</dbReference>
<keyword evidence="5" id="KW-0804">Transcription</keyword>
<keyword evidence="11" id="KW-1185">Reference proteome</keyword>